<gene>
    <name evidence="1" type="ORF">K504DRAFT_447558</name>
</gene>
<protein>
    <submittedName>
        <fullName evidence="1">Uncharacterized protein</fullName>
    </submittedName>
</protein>
<keyword evidence="2" id="KW-1185">Reference proteome</keyword>
<reference evidence="1" key="1">
    <citation type="journal article" date="2020" name="Stud. Mycol.">
        <title>101 Dothideomycetes genomes: a test case for predicting lifestyles and emergence of pathogens.</title>
        <authorList>
            <person name="Haridas S."/>
            <person name="Albert R."/>
            <person name="Binder M."/>
            <person name="Bloem J."/>
            <person name="Labutti K."/>
            <person name="Salamov A."/>
            <person name="Andreopoulos B."/>
            <person name="Baker S."/>
            <person name="Barry K."/>
            <person name="Bills G."/>
            <person name="Bluhm B."/>
            <person name="Cannon C."/>
            <person name="Castanera R."/>
            <person name="Culley D."/>
            <person name="Daum C."/>
            <person name="Ezra D."/>
            <person name="Gonzalez J."/>
            <person name="Henrissat B."/>
            <person name="Kuo A."/>
            <person name="Liang C."/>
            <person name="Lipzen A."/>
            <person name="Lutzoni F."/>
            <person name="Magnuson J."/>
            <person name="Mondo S."/>
            <person name="Nolan M."/>
            <person name="Ohm R."/>
            <person name="Pangilinan J."/>
            <person name="Park H.-J."/>
            <person name="Ramirez L."/>
            <person name="Alfaro M."/>
            <person name="Sun H."/>
            <person name="Tritt A."/>
            <person name="Yoshinaga Y."/>
            <person name="Zwiers L.-H."/>
            <person name="Turgeon B."/>
            <person name="Goodwin S."/>
            <person name="Spatafora J."/>
            <person name="Crous P."/>
            <person name="Grigoriev I."/>
        </authorList>
    </citation>
    <scope>NUCLEOTIDE SEQUENCE</scope>
    <source>
        <strain evidence="1">CBS 279.74</strain>
    </source>
</reference>
<sequence length="154" mass="16592">MAALVTILYMYGAVEIGSNGYRNVQTNRSNTGPSVHHASCSMPVAAAAAAAEQNVVVGPFGMRRAPRRDGGRLEAWEPCSAVQRGAARLKELQCFHSCHLDRPNGTASGLWAVRCEGVTCTAWPSTLVQHRRPPCGCKTLCTYGHTFQLQTHPA</sequence>
<evidence type="ECO:0000313" key="2">
    <source>
        <dbReference type="Proteomes" id="UP000799428"/>
    </source>
</evidence>
<organism evidence="1 2">
    <name type="scientific">Pleomassaria siparia CBS 279.74</name>
    <dbReference type="NCBI Taxonomy" id="1314801"/>
    <lineage>
        <taxon>Eukaryota</taxon>
        <taxon>Fungi</taxon>
        <taxon>Dikarya</taxon>
        <taxon>Ascomycota</taxon>
        <taxon>Pezizomycotina</taxon>
        <taxon>Dothideomycetes</taxon>
        <taxon>Pleosporomycetidae</taxon>
        <taxon>Pleosporales</taxon>
        <taxon>Pleomassariaceae</taxon>
        <taxon>Pleomassaria</taxon>
    </lineage>
</organism>
<accession>A0A6G1K2M5</accession>
<dbReference type="Proteomes" id="UP000799428">
    <property type="component" value="Unassembled WGS sequence"/>
</dbReference>
<evidence type="ECO:0000313" key="1">
    <source>
        <dbReference type="EMBL" id="KAF2706637.1"/>
    </source>
</evidence>
<name>A0A6G1K2M5_9PLEO</name>
<proteinExistence type="predicted"/>
<dbReference type="AlphaFoldDB" id="A0A6G1K2M5"/>
<dbReference type="EMBL" id="MU005775">
    <property type="protein sequence ID" value="KAF2706637.1"/>
    <property type="molecule type" value="Genomic_DNA"/>
</dbReference>